<protein>
    <submittedName>
        <fullName evidence="6">EF-hand domain-containing protein</fullName>
    </submittedName>
</protein>
<dbReference type="InterPro" id="IPR051111">
    <property type="entry name" value="Ca-binding_regulatory"/>
</dbReference>
<accession>A0A183K1Q6</accession>
<proteinExistence type="predicted"/>
<dbReference type="Gene3D" id="1.10.238.10">
    <property type="entry name" value="EF-hand"/>
    <property type="match status" value="1"/>
</dbReference>
<evidence type="ECO:0000256" key="1">
    <source>
        <dbReference type="ARBA" id="ARBA00022737"/>
    </source>
</evidence>
<dbReference type="AlphaFoldDB" id="A0A183K1Q6"/>
<dbReference type="SMART" id="SM00054">
    <property type="entry name" value="EFh"/>
    <property type="match status" value="2"/>
</dbReference>
<dbReference type="WBParaSite" id="SCUD_0000891901-mRNA-1">
    <property type="protein sequence ID" value="SCUD_0000891901-mRNA-1"/>
    <property type="gene ID" value="SCUD_0000891901"/>
</dbReference>
<evidence type="ECO:0000256" key="2">
    <source>
        <dbReference type="ARBA" id="ARBA00022837"/>
    </source>
</evidence>
<dbReference type="PROSITE" id="PS50222">
    <property type="entry name" value="EF_HAND_2"/>
    <property type="match status" value="1"/>
</dbReference>
<dbReference type="InterPro" id="IPR011992">
    <property type="entry name" value="EF-hand-dom_pair"/>
</dbReference>
<reference evidence="4 5" key="2">
    <citation type="submission" date="2018-11" db="EMBL/GenBank/DDBJ databases">
        <authorList>
            <consortium name="Pathogen Informatics"/>
        </authorList>
    </citation>
    <scope>NUCLEOTIDE SEQUENCE [LARGE SCALE GENOMIC DNA]</scope>
    <source>
        <strain evidence="4">Dakar</strain>
        <strain evidence="5">Dakar, Senegal</strain>
    </source>
</reference>
<evidence type="ECO:0000313" key="6">
    <source>
        <dbReference type="WBParaSite" id="SCUD_0000891901-mRNA-1"/>
    </source>
</evidence>
<dbReference type="STRING" id="6186.A0A183K1Q6"/>
<sequence>MDDCNSDIIEQARQLFMHCDTDNCGYLTRQALDRLSDRLPLTISQLDFVFNLLDKDKNGQLTLDEFIQGFGHFLVDKAANNLLLDEEIDEQYNQIISSLDPENVLKSYEQVKHIWKYMKLANSHLLPEFEDMLRAIMKEVNGARVEYENMERMIQKFYNSYIQINNPKNGQVKCKVHRLEHVNLGL</sequence>
<feature type="domain" description="EF-hand" evidence="3">
    <location>
        <begin position="41"/>
        <end position="76"/>
    </location>
</feature>
<evidence type="ECO:0000313" key="5">
    <source>
        <dbReference type="Proteomes" id="UP000279833"/>
    </source>
</evidence>
<dbReference type="GO" id="GO:0032588">
    <property type="term" value="C:trans-Golgi network membrane"/>
    <property type="evidence" value="ECO:0007669"/>
    <property type="project" value="TreeGrafter"/>
</dbReference>
<dbReference type="SUPFAM" id="SSF47473">
    <property type="entry name" value="EF-hand"/>
    <property type="match status" value="1"/>
</dbReference>
<dbReference type="GO" id="GO:0005509">
    <property type="term" value="F:calcium ion binding"/>
    <property type="evidence" value="ECO:0007669"/>
    <property type="project" value="InterPro"/>
</dbReference>
<dbReference type="Proteomes" id="UP000279833">
    <property type="component" value="Unassembled WGS sequence"/>
</dbReference>
<evidence type="ECO:0000313" key="4">
    <source>
        <dbReference type="EMBL" id="VDP33250.1"/>
    </source>
</evidence>
<name>A0A183K1Q6_9TREM</name>
<dbReference type="PROSITE" id="PS00018">
    <property type="entry name" value="EF_HAND_1"/>
    <property type="match status" value="1"/>
</dbReference>
<dbReference type="InterPro" id="IPR018247">
    <property type="entry name" value="EF_Hand_1_Ca_BS"/>
</dbReference>
<dbReference type="PANTHER" id="PTHR46311">
    <property type="entry name" value="CALCIUM-BINDING PROTEIN 8-RELATED"/>
    <property type="match status" value="1"/>
</dbReference>
<keyword evidence="5" id="KW-1185">Reference proteome</keyword>
<organism evidence="6">
    <name type="scientific">Schistosoma curassoni</name>
    <dbReference type="NCBI Taxonomy" id="6186"/>
    <lineage>
        <taxon>Eukaryota</taxon>
        <taxon>Metazoa</taxon>
        <taxon>Spiralia</taxon>
        <taxon>Lophotrochozoa</taxon>
        <taxon>Platyhelminthes</taxon>
        <taxon>Trematoda</taxon>
        <taxon>Digenea</taxon>
        <taxon>Strigeidida</taxon>
        <taxon>Schistosomatoidea</taxon>
        <taxon>Schistosomatidae</taxon>
        <taxon>Schistosoma</taxon>
    </lineage>
</organism>
<gene>
    <name evidence="4" type="ORF">SCUD_LOCUS8919</name>
</gene>
<dbReference type="CDD" id="cd00051">
    <property type="entry name" value="EFh"/>
    <property type="match status" value="1"/>
</dbReference>
<dbReference type="InterPro" id="IPR002048">
    <property type="entry name" value="EF_hand_dom"/>
</dbReference>
<reference evidence="6" key="1">
    <citation type="submission" date="2016-06" db="UniProtKB">
        <authorList>
            <consortium name="WormBaseParasite"/>
        </authorList>
    </citation>
    <scope>IDENTIFICATION</scope>
</reference>
<dbReference type="EMBL" id="UZAK01032971">
    <property type="protein sequence ID" value="VDP33250.1"/>
    <property type="molecule type" value="Genomic_DNA"/>
</dbReference>
<keyword evidence="2" id="KW-0106">Calcium</keyword>
<evidence type="ECO:0000259" key="3">
    <source>
        <dbReference type="PROSITE" id="PS50222"/>
    </source>
</evidence>
<dbReference type="PANTHER" id="PTHR46311:SF3">
    <property type="entry name" value="CALCIUM-BINDING PROTEIN 8"/>
    <property type="match status" value="1"/>
</dbReference>
<keyword evidence="1" id="KW-0677">Repeat</keyword>
<dbReference type="Pfam" id="PF13499">
    <property type="entry name" value="EF-hand_7"/>
    <property type="match status" value="1"/>
</dbReference>